<dbReference type="Pfam" id="PF06738">
    <property type="entry name" value="ThrE"/>
    <property type="match status" value="1"/>
</dbReference>
<evidence type="ECO:0000313" key="9">
    <source>
        <dbReference type="EMBL" id="TGJ75903.1"/>
    </source>
</evidence>
<reference evidence="9 10" key="1">
    <citation type="submission" date="2019-04" db="EMBL/GenBank/DDBJ databases">
        <authorList>
            <person name="Poehlein A."/>
            <person name="Bengelsdorf F.R."/>
            <person name="Duerre P."/>
            <person name="Daniel R."/>
        </authorList>
    </citation>
    <scope>NUCLEOTIDE SEQUENCE [LARGE SCALE GENOMIC DNA]</scope>
    <source>
        <strain evidence="9 10">BS-1</strain>
    </source>
</reference>
<protein>
    <submittedName>
        <fullName evidence="9">Inner membrane protein YjjP</fullName>
    </submittedName>
</protein>
<keyword evidence="4 7" id="KW-1133">Transmembrane helix</keyword>
<dbReference type="InterPro" id="IPR050539">
    <property type="entry name" value="ThrE_Dicarb/AminoAcid_Exp"/>
</dbReference>
<feature type="transmembrane region" description="Helical" evidence="7">
    <location>
        <begin position="165"/>
        <end position="183"/>
    </location>
</feature>
<dbReference type="PANTHER" id="PTHR34390:SF2">
    <property type="entry name" value="SUCCINATE TRANSPORTER SUBUNIT YJJP-RELATED"/>
    <property type="match status" value="1"/>
</dbReference>
<keyword evidence="2" id="KW-1003">Cell membrane</keyword>
<feature type="transmembrane region" description="Helical" evidence="7">
    <location>
        <begin position="232"/>
        <end position="252"/>
    </location>
</feature>
<feature type="transmembrane region" description="Helical" evidence="7">
    <location>
        <begin position="112"/>
        <end position="134"/>
    </location>
</feature>
<dbReference type="GO" id="GO:0015744">
    <property type="term" value="P:succinate transport"/>
    <property type="evidence" value="ECO:0007669"/>
    <property type="project" value="TreeGrafter"/>
</dbReference>
<keyword evidence="3 7" id="KW-0812">Transmembrane</keyword>
<evidence type="ECO:0000256" key="6">
    <source>
        <dbReference type="ARBA" id="ARBA00034125"/>
    </source>
</evidence>
<evidence type="ECO:0000256" key="5">
    <source>
        <dbReference type="ARBA" id="ARBA00023136"/>
    </source>
</evidence>
<evidence type="ECO:0000313" key="10">
    <source>
        <dbReference type="Proteomes" id="UP000297714"/>
    </source>
</evidence>
<evidence type="ECO:0000259" key="8">
    <source>
        <dbReference type="Pfam" id="PF06738"/>
    </source>
</evidence>
<dbReference type="EMBL" id="SRMQ01000009">
    <property type="protein sequence ID" value="TGJ75903.1"/>
    <property type="molecule type" value="Genomic_DNA"/>
</dbReference>
<dbReference type="OrthoDB" id="9813917at2"/>
<dbReference type="GO" id="GO:0022857">
    <property type="term" value="F:transmembrane transporter activity"/>
    <property type="evidence" value="ECO:0007669"/>
    <property type="project" value="InterPro"/>
</dbReference>
<dbReference type="InterPro" id="IPR010619">
    <property type="entry name" value="ThrE-like_N"/>
</dbReference>
<comment type="similarity">
    <text evidence="6">Belongs to the ThrE exporter (TC 2.A.79) family.</text>
</comment>
<organism evidence="9 10">
    <name type="scientific">Caproiciproducens galactitolivorans</name>
    <dbReference type="NCBI Taxonomy" id="642589"/>
    <lineage>
        <taxon>Bacteria</taxon>
        <taxon>Bacillati</taxon>
        <taxon>Bacillota</taxon>
        <taxon>Clostridia</taxon>
        <taxon>Eubacteriales</taxon>
        <taxon>Acutalibacteraceae</taxon>
        <taxon>Caproiciproducens</taxon>
    </lineage>
</organism>
<keyword evidence="5 7" id="KW-0472">Membrane</keyword>
<comment type="caution">
    <text evidence="9">The sequence shown here is derived from an EMBL/GenBank/DDBJ whole genome shotgun (WGS) entry which is preliminary data.</text>
</comment>
<dbReference type="PANTHER" id="PTHR34390">
    <property type="entry name" value="UPF0442 PROTEIN YJJB-RELATED"/>
    <property type="match status" value="1"/>
</dbReference>
<comment type="subcellular location">
    <subcellularLocation>
        <location evidence="1">Cell membrane</location>
        <topology evidence="1">Multi-pass membrane protein</topology>
    </subcellularLocation>
</comment>
<evidence type="ECO:0000256" key="4">
    <source>
        <dbReference type="ARBA" id="ARBA00022989"/>
    </source>
</evidence>
<evidence type="ECO:0000256" key="1">
    <source>
        <dbReference type="ARBA" id="ARBA00004651"/>
    </source>
</evidence>
<gene>
    <name evidence="9" type="primary">yjjP</name>
    <name evidence="9" type="ORF">CAGA_18690</name>
</gene>
<sequence length="254" mass="28100">MNYDELITLTTDVGSLLLSNGAEIYRVEESMQRIFRAYGVNTGEIFAIPTCINVTIVTPEGRPVTLIRRIPVRSTNLDRVERGNALCRRICSERPDFKTVRRELAQIEHRPVYGLGFQIVMFALVAFFFTLFFGGNFSDAFCSMFCGAVIKIVCHFMNKFDANPFFVNMVSSFAAAALVMYAAQFDMALNIDKVIIGALMNLVPGIAITSFMRDIIAGDLMAGLIRFTESMLVATAIAIGAGIALTLSRMIWGV</sequence>
<dbReference type="GO" id="GO:0005886">
    <property type="term" value="C:plasma membrane"/>
    <property type="evidence" value="ECO:0007669"/>
    <property type="project" value="UniProtKB-SubCell"/>
</dbReference>
<evidence type="ECO:0000256" key="3">
    <source>
        <dbReference type="ARBA" id="ARBA00022692"/>
    </source>
</evidence>
<proteinExistence type="inferred from homology"/>
<dbReference type="AlphaFoldDB" id="A0A4Z0YAR6"/>
<feature type="transmembrane region" description="Helical" evidence="7">
    <location>
        <begin position="195"/>
        <end position="212"/>
    </location>
</feature>
<dbReference type="Proteomes" id="UP000297714">
    <property type="component" value="Unassembled WGS sequence"/>
</dbReference>
<keyword evidence="10" id="KW-1185">Reference proteome</keyword>
<evidence type="ECO:0000256" key="2">
    <source>
        <dbReference type="ARBA" id="ARBA00022475"/>
    </source>
</evidence>
<name>A0A4Z0YAR6_9FIRM</name>
<dbReference type="RefSeq" id="WP_135660123.1">
    <property type="nucleotide sequence ID" value="NZ_JAJUFJ010000018.1"/>
</dbReference>
<accession>A0A4Z0YAR6</accession>
<feature type="domain" description="Threonine/serine exporter-like N-terminal" evidence="8">
    <location>
        <begin position="10"/>
        <end position="247"/>
    </location>
</feature>
<evidence type="ECO:0000256" key="7">
    <source>
        <dbReference type="SAM" id="Phobius"/>
    </source>
</evidence>